<dbReference type="KEGG" id="cput:CONPUDRAFT_91326"/>
<sequence>MDRTVEVCGFCLQPTAQSGCVVYLRPTRGSASSTFQVDDTRSLCPNLVSFAYHSAATASESAPCTNVPLACPICSPTNKMAVRNPAIWRYSMVAHLRIHHASSQLLSHLTAKFTIPPDEIDNMRTLVWARRFTKSRKSRKVYHAPTLAISDAHRTSKFASNEDISETSAAADEQELSDVHAEDPDVMAASTSRNHDTHSGTLSDIEDGPAESALDISLDAPEFVENDVITRAGRKSRKRDLNAMLRTCDCDKVVTQNEINDGVAIRCKYDRCETGWFHLTCMYLDCIETDWRCPSHARPTKRAKRGGKK</sequence>
<dbReference type="GeneID" id="19211449"/>
<evidence type="ECO:0008006" key="4">
    <source>
        <dbReference type="Google" id="ProtNLM"/>
    </source>
</evidence>
<name>A0A5M3MJ08_CONPW</name>
<protein>
    <recommendedName>
        <fullName evidence="4">Zinc finger PHD-type domain-containing protein</fullName>
    </recommendedName>
</protein>
<dbReference type="Gene3D" id="3.30.40.10">
    <property type="entry name" value="Zinc/RING finger domain, C3HC4 (zinc finger)"/>
    <property type="match status" value="1"/>
</dbReference>
<dbReference type="OrthoDB" id="3241874at2759"/>
<comment type="caution">
    <text evidence="2">The sequence shown here is derived from an EMBL/GenBank/DDBJ whole genome shotgun (WGS) entry which is preliminary data.</text>
</comment>
<dbReference type="Proteomes" id="UP000053558">
    <property type="component" value="Unassembled WGS sequence"/>
</dbReference>
<dbReference type="InterPro" id="IPR011011">
    <property type="entry name" value="Znf_FYVE_PHD"/>
</dbReference>
<reference evidence="3" key="1">
    <citation type="journal article" date="2012" name="Science">
        <title>The Paleozoic origin of enzymatic lignin decomposition reconstructed from 31 fungal genomes.</title>
        <authorList>
            <person name="Floudas D."/>
            <person name="Binder M."/>
            <person name="Riley R."/>
            <person name="Barry K."/>
            <person name="Blanchette R.A."/>
            <person name="Henrissat B."/>
            <person name="Martinez A.T."/>
            <person name="Otillar R."/>
            <person name="Spatafora J.W."/>
            <person name="Yadav J.S."/>
            <person name="Aerts A."/>
            <person name="Benoit I."/>
            <person name="Boyd A."/>
            <person name="Carlson A."/>
            <person name="Copeland A."/>
            <person name="Coutinho P.M."/>
            <person name="de Vries R.P."/>
            <person name="Ferreira P."/>
            <person name="Findley K."/>
            <person name="Foster B."/>
            <person name="Gaskell J."/>
            <person name="Glotzer D."/>
            <person name="Gorecki P."/>
            <person name="Heitman J."/>
            <person name="Hesse C."/>
            <person name="Hori C."/>
            <person name="Igarashi K."/>
            <person name="Jurgens J.A."/>
            <person name="Kallen N."/>
            <person name="Kersten P."/>
            <person name="Kohler A."/>
            <person name="Kuees U."/>
            <person name="Kumar T.K.A."/>
            <person name="Kuo A."/>
            <person name="LaButti K."/>
            <person name="Larrondo L.F."/>
            <person name="Lindquist E."/>
            <person name="Ling A."/>
            <person name="Lombard V."/>
            <person name="Lucas S."/>
            <person name="Lundell T."/>
            <person name="Martin R."/>
            <person name="McLaughlin D.J."/>
            <person name="Morgenstern I."/>
            <person name="Morin E."/>
            <person name="Murat C."/>
            <person name="Nagy L.G."/>
            <person name="Nolan M."/>
            <person name="Ohm R.A."/>
            <person name="Patyshakuliyeva A."/>
            <person name="Rokas A."/>
            <person name="Ruiz-Duenas F.J."/>
            <person name="Sabat G."/>
            <person name="Salamov A."/>
            <person name="Samejima M."/>
            <person name="Schmutz J."/>
            <person name="Slot J.C."/>
            <person name="St John F."/>
            <person name="Stenlid J."/>
            <person name="Sun H."/>
            <person name="Sun S."/>
            <person name="Syed K."/>
            <person name="Tsang A."/>
            <person name="Wiebenga A."/>
            <person name="Young D."/>
            <person name="Pisabarro A."/>
            <person name="Eastwood D.C."/>
            <person name="Martin F."/>
            <person name="Cullen D."/>
            <person name="Grigoriev I.V."/>
            <person name="Hibbett D.S."/>
        </authorList>
    </citation>
    <scope>NUCLEOTIDE SEQUENCE [LARGE SCALE GENOMIC DNA]</scope>
    <source>
        <strain evidence="3">RWD-64-598 SS2</strain>
    </source>
</reference>
<feature type="region of interest" description="Disordered" evidence="1">
    <location>
        <begin position="158"/>
        <end position="179"/>
    </location>
</feature>
<evidence type="ECO:0000313" key="3">
    <source>
        <dbReference type="Proteomes" id="UP000053558"/>
    </source>
</evidence>
<dbReference type="EMBL" id="JH711581">
    <property type="protein sequence ID" value="EIW78967.1"/>
    <property type="molecule type" value="Genomic_DNA"/>
</dbReference>
<dbReference type="AlphaFoldDB" id="A0A5M3MJ08"/>
<dbReference type="RefSeq" id="XP_007770712.1">
    <property type="nucleotide sequence ID" value="XM_007772522.1"/>
</dbReference>
<dbReference type="InterPro" id="IPR013083">
    <property type="entry name" value="Znf_RING/FYVE/PHD"/>
</dbReference>
<evidence type="ECO:0000256" key="1">
    <source>
        <dbReference type="SAM" id="MobiDB-lite"/>
    </source>
</evidence>
<evidence type="ECO:0000313" key="2">
    <source>
        <dbReference type="EMBL" id="EIW78967.1"/>
    </source>
</evidence>
<organism evidence="2 3">
    <name type="scientific">Coniophora puteana (strain RWD-64-598)</name>
    <name type="common">Brown rot fungus</name>
    <dbReference type="NCBI Taxonomy" id="741705"/>
    <lineage>
        <taxon>Eukaryota</taxon>
        <taxon>Fungi</taxon>
        <taxon>Dikarya</taxon>
        <taxon>Basidiomycota</taxon>
        <taxon>Agaricomycotina</taxon>
        <taxon>Agaricomycetes</taxon>
        <taxon>Agaricomycetidae</taxon>
        <taxon>Boletales</taxon>
        <taxon>Coniophorineae</taxon>
        <taxon>Coniophoraceae</taxon>
        <taxon>Coniophora</taxon>
    </lineage>
</organism>
<dbReference type="SUPFAM" id="SSF57903">
    <property type="entry name" value="FYVE/PHD zinc finger"/>
    <property type="match status" value="1"/>
</dbReference>
<proteinExistence type="predicted"/>
<accession>A0A5M3MJ08</accession>
<keyword evidence="3" id="KW-1185">Reference proteome</keyword>
<gene>
    <name evidence="2" type="ORF">CONPUDRAFT_91326</name>
</gene>